<dbReference type="InterPro" id="IPR050131">
    <property type="entry name" value="Peptidase_S8_subtilisin-like"/>
</dbReference>
<reference evidence="9 10" key="1">
    <citation type="submission" date="2018-12" db="EMBL/GenBank/DDBJ databases">
        <title>Flammeovirga pectinis sp. nov., isolated from the gut of the Korean scallop, Patinopecten yessoensis.</title>
        <authorList>
            <person name="Bae J.-W."/>
            <person name="Jeong Y.-S."/>
            <person name="Kang W."/>
        </authorList>
    </citation>
    <scope>NUCLEOTIDE SEQUENCE [LARGE SCALE GENOMIC DNA]</scope>
    <source>
        <strain evidence="9 10">L12M1</strain>
    </source>
</reference>
<keyword evidence="2 5" id="KW-0645">Protease</keyword>
<dbReference type="Gene3D" id="3.40.50.200">
    <property type="entry name" value="Peptidase S8/S53 domain"/>
    <property type="match status" value="1"/>
</dbReference>
<accession>A0A3S9NXY0</accession>
<gene>
    <name evidence="9" type="ORF">EI427_00855</name>
</gene>
<name>A0A3S9NXY0_9BACT</name>
<sequence>MEHAKFKLAIALFLGFLFISCTPNENLNIDQPVKEQDLTTEVKDTYIVLLENQLSNARTKTAPVDFAQRQIDMRIQAESFVQEFKIPTTMIDRVYGGVVNGFTVKISDQKTLEALKADDRVFSIEKDEVFLLDNTESTIINSVSTQTTPWGITRVGGALTYAGTNVAYIIDSGIDLNHPDLNVDETKGYNIFKFGIDSRTLDDTNGHGTHVAGTVAAIDNNIGVVGVAAGASVIPVKVVTYYGGGTASGIIEGVNFVGTNGQSGDVANMSLGIPTNASLDRAVKVAAAKGIKFVLAAGNESQNTSNVSPARADGTNVYTISAIDSTDAFAYFSNFGASVDWAAPGVSILSTTINGNYGLNSGTSMAAPHAAGVLLLGAPRASGNVKNDPDDSTDVIISR</sequence>
<evidence type="ECO:0000256" key="3">
    <source>
        <dbReference type="ARBA" id="ARBA00022801"/>
    </source>
</evidence>
<dbReference type="PANTHER" id="PTHR43806">
    <property type="entry name" value="PEPTIDASE S8"/>
    <property type="match status" value="1"/>
</dbReference>
<feature type="active site" description="Charge relay system" evidence="5">
    <location>
        <position position="171"/>
    </location>
</feature>
<dbReference type="KEGG" id="fll:EI427_00855"/>
<dbReference type="InterPro" id="IPR023827">
    <property type="entry name" value="Peptidase_S8_Asp-AS"/>
</dbReference>
<evidence type="ECO:0000256" key="2">
    <source>
        <dbReference type="ARBA" id="ARBA00022670"/>
    </source>
</evidence>
<dbReference type="PRINTS" id="PR00723">
    <property type="entry name" value="SUBTILISIN"/>
</dbReference>
<evidence type="ECO:0000313" key="10">
    <source>
        <dbReference type="Proteomes" id="UP000267268"/>
    </source>
</evidence>
<organism evidence="9 10">
    <name type="scientific">Flammeovirga pectinis</name>
    <dbReference type="NCBI Taxonomy" id="2494373"/>
    <lineage>
        <taxon>Bacteria</taxon>
        <taxon>Pseudomonadati</taxon>
        <taxon>Bacteroidota</taxon>
        <taxon>Cytophagia</taxon>
        <taxon>Cytophagales</taxon>
        <taxon>Flammeovirgaceae</taxon>
        <taxon>Flammeovirga</taxon>
    </lineage>
</organism>
<dbReference type="EMBL" id="CP034562">
    <property type="protein sequence ID" value="AZQ60809.1"/>
    <property type="molecule type" value="Genomic_DNA"/>
</dbReference>
<dbReference type="AlphaFoldDB" id="A0A3S9NXY0"/>
<feature type="domain" description="Inhibitor I9" evidence="8">
    <location>
        <begin position="45"/>
        <end position="129"/>
    </location>
</feature>
<evidence type="ECO:0000256" key="6">
    <source>
        <dbReference type="RuleBase" id="RU003355"/>
    </source>
</evidence>
<dbReference type="GO" id="GO:0005615">
    <property type="term" value="C:extracellular space"/>
    <property type="evidence" value="ECO:0007669"/>
    <property type="project" value="TreeGrafter"/>
</dbReference>
<dbReference type="PROSITE" id="PS00137">
    <property type="entry name" value="SUBTILASE_HIS"/>
    <property type="match status" value="1"/>
</dbReference>
<dbReference type="InterPro" id="IPR037045">
    <property type="entry name" value="S8pro/Inhibitor_I9_sf"/>
</dbReference>
<dbReference type="Pfam" id="PF05922">
    <property type="entry name" value="Inhibitor_I9"/>
    <property type="match status" value="1"/>
</dbReference>
<evidence type="ECO:0000256" key="5">
    <source>
        <dbReference type="PROSITE-ProRule" id="PRU01240"/>
    </source>
</evidence>
<comment type="similarity">
    <text evidence="1 5 6">Belongs to the peptidase S8 family.</text>
</comment>
<dbReference type="GO" id="GO:0004252">
    <property type="term" value="F:serine-type endopeptidase activity"/>
    <property type="evidence" value="ECO:0007669"/>
    <property type="project" value="UniProtKB-UniRule"/>
</dbReference>
<dbReference type="InterPro" id="IPR015500">
    <property type="entry name" value="Peptidase_S8_subtilisin-rel"/>
</dbReference>
<dbReference type="PROSITE" id="PS51257">
    <property type="entry name" value="PROKAR_LIPOPROTEIN"/>
    <property type="match status" value="1"/>
</dbReference>
<dbReference type="RefSeq" id="WP_126610778.1">
    <property type="nucleotide sequence ID" value="NZ_CP034562.1"/>
</dbReference>
<dbReference type="PROSITE" id="PS51892">
    <property type="entry name" value="SUBTILASE"/>
    <property type="match status" value="1"/>
</dbReference>
<feature type="active site" description="Charge relay system" evidence="5">
    <location>
        <position position="207"/>
    </location>
</feature>
<dbReference type="InterPro" id="IPR023828">
    <property type="entry name" value="Peptidase_S8_Ser-AS"/>
</dbReference>
<dbReference type="InterPro" id="IPR000209">
    <property type="entry name" value="Peptidase_S8/S53_dom"/>
</dbReference>
<dbReference type="GO" id="GO:0006508">
    <property type="term" value="P:proteolysis"/>
    <property type="evidence" value="ECO:0007669"/>
    <property type="project" value="UniProtKB-KW"/>
</dbReference>
<keyword evidence="3 5" id="KW-0378">Hydrolase</keyword>
<dbReference type="PROSITE" id="PS00138">
    <property type="entry name" value="SUBTILASE_SER"/>
    <property type="match status" value="1"/>
</dbReference>
<proteinExistence type="inferred from homology"/>
<dbReference type="SUPFAM" id="SSF54897">
    <property type="entry name" value="Protease propeptides/inhibitors"/>
    <property type="match status" value="1"/>
</dbReference>
<dbReference type="OrthoDB" id="9798386at2"/>
<protein>
    <submittedName>
        <fullName evidence="9">S8 family peptidase</fullName>
    </submittedName>
</protein>
<evidence type="ECO:0000259" key="7">
    <source>
        <dbReference type="Pfam" id="PF00082"/>
    </source>
</evidence>
<dbReference type="Gene3D" id="3.30.70.80">
    <property type="entry name" value="Peptidase S8 propeptide/proteinase inhibitor I9"/>
    <property type="match status" value="1"/>
</dbReference>
<keyword evidence="10" id="KW-1185">Reference proteome</keyword>
<dbReference type="InterPro" id="IPR010259">
    <property type="entry name" value="S8pro/Inhibitor_I9"/>
</dbReference>
<evidence type="ECO:0000313" key="9">
    <source>
        <dbReference type="EMBL" id="AZQ60809.1"/>
    </source>
</evidence>
<evidence type="ECO:0000256" key="1">
    <source>
        <dbReference type="ARBA" id="ARBA00011073"/>
    </source>
</evidence>
<feature type="active site" description="Charge relay system" evidence="5">
    <location>
        <position position="364"/>
    </location>
</feature>
<keyword evidence="4 5" id="KW-0720">Serine protease</keyword>
<dbReference type="Pfam" id="PF00082">
    <property type="entry name" value="Peptidase_S8"/>
    <property type="match status" value="1"/>
</dbReference>
<dbReference type="Proteomes" id="UP000267268">
    <property type="component" value="Chromosome 1"/>
</dbReference>
<evidence type="ECO:0000259" key="8">
    <source>
        <dbReference type="Pfam" id="PF05922"/>
    </source>
</evidence>
<feature type="domain" description="Peptidase S8/S53" evidence="7">
    <location>
        <begin position="169"/>
        <end position="375"/>
    </location>
</feature>
<dbReference type="InterPro" id="IPR036852">
    <property type="entry name" value="Peptidase_S8/S53_dom_sf"/>
</dbReference>
<evidence type="ECO:0000256" key="4">
    <source>
        <dbReference type="ARBA" id="ARBA00022825"/>
    </source>
</evidence>
<dbReference type="PANTHER" id="PTHR43806:SF11">
    <property type="entry name" value="CEREVISIN-RELATED"/>
    <property type="match status" value="1"/>
</dbReference>
<dbReference type="PROSITE" id="PS00136">
    <property type="entry name" value="SUBTILASE_ASP"/>
    <property type="match status" value="1"/>
</dbReference>
<dbReference type="SUPFAM" id="SSF52743">
    <property type="entry name" value="Subtilisin-like"/>
    <property type="match status" value="1"/>
</dbReference>
<dbReference type="InterPro" id="IPR022398">
    <property type="entry name" value="Peptidase_S8_His-AS"/>
</dbReference>